<name>A0A1H6LJE8_MYCRU</name>
<dbReference type="InterPro" id="IPR013228">
    <property type="entry name" value="PE-PPE_C"/>
</dbReference>
<dbReference type="RefSeq" id="WP_235632099.1">
    <property type="nucleotide sequence ID" value="NZ_LT629971.1"/>
</dbReference>
<gene>
    <name evidence="3" type="ORF">SAMN04489835_5292</name>
</gene>
<protein>
    <submittedName>
        <fullName evidence="3">PE-PPE domain-containing protein</fullName>
    </submittedName>
</protein>
<feature type="compositionally biased region" description="Pro residues" evidence="1">
    <location>
        <begin position="389"/>
        <end position="399"/>
    </location>
</feature>
<sequence>MTTAEHADARAATWRLRAAARVARSIGTSTAAVMATVVLAAVTTTPAVQLSAASTALLVCGTTCPRWHDADVDRIMNQFITPTHPNQDITPEAVTAPGQAWPLTGLMRLAGRVVGDPSFFGPGGAAWPDQPWWKLSGLFDLTTDQSIRAGVDSLEEAMAAQGDGPLVIYGYSQGAIVATAAKRRLAERYPAGTAAPDISFVLGGDFHVPNGGIYSRFPGLYIPVLDWSFNPPAPTDTEFHTDVIIRESDGVSDFPLYPLNFIADLNALLGFLYVHTYPFDVSLPEDPTTSPAYQGTHGDTSYYFFETADLPLFGPLRTLGVPEAVIDVFEPFFRVLVGLGYDRTIPPWEPTPARLLPPINPVKLAVDLVNAVGEGVNNALALAGASPQPSAPSPEPVSAPAPEEANARPAVRNSAPPRTEPPIDAESDPATSLTERKQSEKPEPELADREEESDEDGQQKGPITDADDLSADDDETGTDDESSPSPTNDSPSENDAANDDDSE</sequence>
<dbReference type="InterPro" id="IPR029058">
    <property type="entry name" value="AB_hydrolase_fold"/>
</dbReference>
<feature type="compositionally biased region" description="Low complexity" evidence="1">
    <location>
        <begin position="400"/>
        <end position="410"/>
    </location>
</feature>
<evidence type="ECO:0000313" key="3">
    <source>
        <dbReference type="EMBL" id="SEH88686.1"/>
    </source>
</evidence>
<dbReference type="Proteomes" id="UP000182915">
    <property type="component" value="Chromosome I"/>
</dbReference>
<feature type="compositionally biased region" description="Acidic residues" evidence="1">
    <location>
        <begin position="465"/>
        <end position="482"/>
    </location>
</feature>
<feature type="domain" description="PE-PPE" evidence="2">
    <location>
        <begin position="128"/>
        <end position="342"/>
    </location>
</feature>
<keyword evidence="4" id="KW-1185">Reference proteome</keyword>
<dbReference type="Pfam" id="PF08237">
    <property type="entry name" value="PE-PPE"/>
    <property type="match status" value="1"/>
</dbReference>
<dbReference type="SUPFAM" id="SSF53474">
    <property type="entry name" value="alpha/beta-Hydrolases"/>
    <property type="match status" value="1"/>
</dbReference>
<organism evidence="3 4">
    <name type="scientific">Mycolicibacterium rutilum</name>
    <name type="common">Mycobacterium rutilum</name>
    <dbReference type="NCBI Taxonomy" id="370526"/>
    <lineage>
        <taxon>Bacteria</taxon>
        <taxon>Bacillati</taxon>
        <taxon>Actinomycetota</taxon>
        <taxon>Actinomycetes</taxon>
        <taxon>Mycobacteriales</taxon>
        <taxon>Mycobacteriaceae</taxon>
        <taxon>Mycolicibacterium</taxon>
    </lineage>
</organism>
<dbReference type="EMBL" id="LT629971">
    <property type="protein sequence ID" value="SEH88686.1"/>
    <property type="molecule type" value="Genomic_DNA"/>
</dbReference>
<evidence type="ECO:0000313" key="4">
    <source>
        <dbReference type="Proteomes" id="UP000182915"/>
    </source>
</evidence>
<feature type="region of interest" description="Disordered" evidence="1">
    <location>
        <begin position="383"/>
        <end position="503"/>
    </location>
</feature>
<dbReference type="Gene3D" id="3.40.50.1820">
    <property type="entry name" value="alpha/beta hydrolase"/>
    <property type="match status" value="1"/>
</dbReference>
<dbReference type="AlphaFoldDB" id="A0A1H6LJE8"/>
<feature type="compositionally biased region" description="Basic and acidic residues" evidence="1">
    <location>
        <begin position="434"/>
        <end position="447"/>
    </location>
</feature>
<feature type="compositionally biased region" description="Polar residues" evidence="1">
    <location>
        <begin position="484"/>
        <end position="495"/>
    </location>
</feature>
<proteinExistence type="predicted"/>
<evidence type="ECO:0000256" key="1">
    <source>
        <dbReference type="SAM" id="MobiDB-lite"/>
    </source>
</evidence>
<evidence type="ECO:0000259" key="2">
    <source>
        <dbReference type="Pfam" id="PF08237"/>
    </source>
</evidence>
<reference evidence="4" key="1">
    <citation type="submission" date="2016-10" db="EMBL/GenBank/DDBJ databases">
        <authorList>
            <person name="Varghese N."/>
            <person name="Submissions S."/>
        </authorList>
    </citation>
    <scope>NUCLEOTIDE SEQUENCE [LARGE SCALE GENOMIC DNA]</scope>
    <source>
        <strain evidence="4">DSM 45405</strain>
    </source>
</reference>
<accession>A0A1H6LJE8</accession>